<keyword evidence="2" id="KW-1185">Reference proteome</keyword>
<name>A0A1S6L2Z7_9CAUD</name>
<reference evidence="1 2" key="1">
    <citation type="submission" date="2017-01" db="EMBL/GenBank/DDBJ databases">
        <authorList>
            <person name="Mah S.A."/>
            <person name="Swanson W.J."/>
            <person name="Moy G.W."/>
            <person name="Vacquier V.D."/>
        </authorList>
    </citation>
    <scope>NUCLEOTIDE SEQUENCE [LARGE SCALE GENOMIC DNA]</scope>
</reference>
<proteinExistence type="predicted"/>
<accession>A0A1S6L2Z7</accession>
<gene>
    <name evidence="1" type="ORF">YOLOSWAG_60</name>
</gene>
<evidence type="ECO:0000313" key="1">
    <source>
        <dbReference type="EMBL" id="AQT28543.1"/>
    </source>
</evidence>
<dbReference type="EMBL" id="KY448244">
    <property type="protein sequence ID" value="AQT28543.1"/>
    <property type="molecule type" value="Genomic_DNA"/>
</dbReference>
<organism evidence="1 2">
    <name type="scientific">Erwinia phage vB_EamM_Yoloswag</name>
    <dbReference type="NCBI Taxonomy" id="1958956"/>
    <lineage>
        <taxon>Viruses</taxon>
        <taxon>Duplodnaviria</taxon>
        <taxon>Heunggongvirae</taxon>
        <taxon>Uroviricota</taxon>
        <taxon>Caudoviricetes</taxon>
        <taxon>Yoloswagvirus</taxon>
        <taxon>Yoloswagvirus yoloswag</taxon>
    </lineage>
</organism>
<evidence type="ECO:0000313" key="2">
    <source>
        <dbReference type="Proteomes" id="UP000221250"/>
    </source>
</evidence>
<sequence length="104" mass="11972">MLDHFEHALTTLSEECAEVIIECAKIKRFGTDSFDPADPQRIDNLTRLYKELHDVMGAIENLNNLPGSVFSFVPDTITALNKMDKIHKYRKVSERLGRVEKEHE</sequence>
<dbReference type="Proteomes" id="UP000221250">
    <property type="component" value="Segment"/>
</dbReference>
<protein>
    <submittedName>
        <fullName evidence="1">Uncharacterized protein</fullName>
    </submittedName>
</protein>